<evidence type="ECO:0000256" key="4">
    <source>
        <dbReference type="ARBA" id="ARBA00022777"/>
    </source>
</evidence>
<keyword evidence="1 5" id="KW-0723">Serine/threonine-protein kinase</keyword>
<keyword evidence="2 5" id="KW-0808">Transferase</keyword>
<dbReference type="Pfam" id="PF03618">
    <property type="entry name" value="Kinase-PPPase"/>
    <property type="match status" value="1"/>
</dbReference>
<dbReference type="InterPro" id="IPR005177">
    <property type="entry name" value="Kinase-pyrophosphorylase"/>
</dbReference>
<evidence type="ECO:0000256" key="2">
    <source>
        <dbReference type="ARBA" id="ARBA00022679"/>
    </source>
</evidence>
<dbReference type="GO" id="GO:0005524">
    <property type="term" value="F:ATP binding"/>
    <property type="evidence" value="ECO:0007669"/>
    <property type="project" value="InterPro"/>
</dbReference>
<dbReference type="STRING" id="908337.HMPREF9257_1016"/>
<dbReference type="AlphaFoldDB" id="E4KM33"/>
<proteinExistence type="inferred from homology"/>
<comment type="function">
    <text evidence="5">Bifunctional serine/threonine kinase and phosphorylase involved in the regulation of the pyruvate, phosphate dikinase (PPDK) by catalyzing its phosphorylation/dephosphorylation.</text>
</comment>
<dbReference type="OrthoDB" id="9782201at2"/>
<accession>E4KM33</accession>
<dbReference type="GO" id="GO:0004674">
    <property type="term" value="F:protein serine/threonine kinase activity"/>
    <property type="evidence" value="ECO:0007669"/>
    <property type="project" value="UniProtKB-UniRule"/>
</dbReference>
<dbReference type="InterPro" id="IPR026565">
    <property type="entry name" value="PPDK_reg"/>
</dbReference>
<dbReference type="RefSeq" id="WP_006417617.1">
    <property type="nucleotide sequence ID" value="NZ_AENN01000001.1"/>
</dbReference>
<reference evidence="6 7" key="1">
    <citation type="submission" date="2010-10" db="EMBL/GenBank/DDBJ databases">
        <authorList>
            <person name="Durkin A.S."/>
            <person name="Madupu R."/>
            <person name="Torralba M."/>
            <person name="Gillis M."/>
            <person name="Methe B."/>
            <person name="Sutton G."/>
            <person name="Nelson K.E."/>
        </authorList>
    </citation>
    <scope>NUCLEOTIDE SEQUENCE [LARGE SCALE GENOMIC DNA]</scope>
    <source>
        <strain evidence="6 7">ACS-139-V-Col8</strain>
    </source>
</reference>
<dbReference type="PANTHER" id="PTHR31756:SF3">
    <property type="entry name" value="PYRUVATE, PHOSPHATE DIKINASE REGULATORY PROTEIN 1, CHLOROPLASTIC"/>
    <property type="match status" value="1"/>
</dbReference>
<dbReference type="NCBIfam" id="NF003742">
    <property type="entry name" value="PRK05339.1"/>
    <property type="match status" value="1"/>
</dbReference>
<evidence type="ECO:0000256" key="1">
    <source>
        <dbReference type="ARBA" id="ARBA00022527"/>
    </source>
</evidence>
<evidence type="ECO:0000313" key="7">
    <source>
        <dbReference type="Proteomes" id="UP000005990"/>
    </source>
</evidence>
<gene>
    <name evidence="6" type="ORF">HMPREF9257_1016</name>
</gene>
<comment type="similarity">
    <text evidence="5">Belongs to the pyruvate, phosphate/water dikinase regulatory protein family. PDRP subfamily.</text>
</comment>
<dbReference type="Proteomes" id="UP000005990">
    <property type="component" value="Unassembled WGS sequence"/>
</dbReference>
<evidence type="ECO:0000313" key="6">
    <source>
        <dbReference type="EMBL" id="EFR32138.1"/>
    </source>
</evidence>
<dbReference type="EMBL" id="AENN01000001">
    <property type="protein sequence ID" value="EFR32138.1"/>
    <property type="molecule type" value="Genomic_DNA"/>
</dbReference>
<feature type="binding site" evidence="5">
    <location>
        <begin position="152"/>
        <end position="159"/>
    </location>
    <ligand>
        <name>ADP</name>
        <dbReference type="ChEBI" id="CHEBI:456216"/>
    </ligand>
</feature>
<sequence length="272" mass="30953">MTAKPILHYYIISDSIGETAIKVARSVLSQFPNVKTQIHRYTFISTPEQLQEALDEAASQDGLIFMTVIDYQLALQAEHFCVKTGLICYDLMHPYILEVQRRTGIEPVARSGIQHELTDAYFRRVEAMEFCMRYDDGRDPESLAQADLILLGISRTGKTPLSMYLATMGYKVMNIPLVPESDIPQDLYKYGESKIIGLTNNPKVLEKHRRNRMIEFGMPEHSKYTSPERIQAELAFSNQIYKELDCPVLNVSDRSIEESASIIVDLLDLPVV</sequence>
<name>E4KM33_9LACT</name>
<dbReference type="eggNOG" id="COG1806">
    <property type="taxonomic scope" value="Bacteria"/>
</dbReference>
<protein>
    <recommendedName>
        <fullName evidence="5">Putative pyruvate, phosphate dikinase regulatory protein</fullName>
        <shortName evidence="5">PPDK regulatory protein</shortName>
        <ecNumber evidence="5">2.7.11.32</ecNumber>
        <ecNumber evidence="5">2.7.4.27</ecNumber>
    </recommendedName>
</protein>
<evidence type="ECO:0000256" key="5">
    <source>
        <dbReference type="HAMAP-Rule" id="MF_00921"/>
    </source>
</evidence>
<keyword evidence="3 5" id="KW-0547">Nucleotide-binding</keyword>
<dbReference type="PANTHER" id="PTHR31756">
    <property type="entry name" value="PYRUVATE, PHOSPHATE DIKINASE REGULATORY PROTEIN 1, CHLOROPLASTIC"/>
    <property type="match status" value="1"/>
</dbReference>
<dbReference type="GO" id="GO:0016776">
    <property type="term" value="F:phosphotransferase activity, phosphate group as acceptor"/>
    <property type="evidence" value="ECO:0007669"/>
    <property type="project" value="UniProtKB-UniRule"/>
</dbReference>
<organism evidence="6 7">
    <name type="scientific">Eremococcus coleocola ACS-139-V-Col8</name>
    <dbReference type="NCBI Taxonomy" id="908337"/>
    <lineage>
        <taxon>Bacteria</taxon>
        <taxon>Bacillati</taxon>
        <taxon>Bacillota</taxon>
        <taxon>Bacilli</taxon>
        <taxon>Lactobacillales</taxon>
        <taxon>Aerococcaceae</taxon>
        <taxon>Eremococcus</taxon>
    </lineage>
</organism>
<keyword evidence="4 5" id="KW-0418">Kinase</keyword>
<dbReference type="EC" id="2.7.4.27" evidence="5"/>
<dbReference type="HAMAP" id="MF_00921">
    <property type="entry name" value="PDRP"/>
    <property type="match status" value="1"/>
</dbReference>
<dbReference type="GO" id="GO:0043531">
    <property type="term" value="F:ADP binding"/>
    <property type="evidence" value="ECO:0007669"/>
    <property type="project" value="UniProtKB-UniRule"/>
</dbReference>
<comment type="catalytic activity">
    <reaction evidence="5">
        <text>N(tele)-phospho-L-histidyl/L-threonyl-[pyruvate, phosphate dikinase] + ADP = N(tele)-phospho-L-histidyl/O-phospho-L-threonyl-[pyruvate, phosphate dikinase] + AMP + H(+)</text>
        <dbReference type="Rhea" id="RHEA:43692"/>
        <dbReference type="Rhea" id="RHEA-COMP:10650"/>
        <dbReference type="Rhea" id="RHEA-COMP:10651"/>
        <dbReference type="ChEBI" id="CHEBI:15378"/>
        <dbReference type="ChEBI" id="CHEBI:30013"/>
        <dbReference type="ChEBI" id="CHEBI:61977"/>
        <dbReference type="ChEBI" id="CHEBI:83586"/>
        <dbReference type="ChEBI" id="CHEBI:456215"/>
        <dbReference type="ChEBI" id="CHEBI:456216"/>
        <dbReference type="EC" id="2.7.11.32"/>
    </reaction>
</comment>
<dbReference type="EC" id="2.7.11.32" evidence="5"/>
<comment type="caution">
    <text evidence="6">The sequence shown here is derived from an EMBL/GenBank/DDBJ whole genome shotgun (WGS) entry which is preliminary data.</text>
</comment>
<comment type="catalytic activity">
    <reaction evidence="5">
        <text>N(tele)-phospho-L-histidyl/O-phospho-L-threonyl-[pyruvate, phosphate dikinase] + phosphate + H(+) = N(tele)-phospho-L-histidyl/L-threonyl-[pyruvate, phosphate dikinase] + diphosphate</text>
        <dbReference type="Rhea" id="RHEA:43696"/>
        <dbReference type="Rhea" id="RHEA-COMP:10650"/>
        <dbReference type="Rhea" id="RHEA-COMP:10651"/>
        <dbReference type="ChEBI" id="CHEBI:15378"/>
        <dbReference type="ChEBI" id="CHEBI:30013"/>
        <dbReference type="ChEBI" id="CHEBI:33019"/>
        <dbReference type="ChEBI" id="CHEBI:43474"/>
        <dbReference type="ChEBI" id="CHEBI:61977"/>
        <dbReference type="ChEBI" id="CHEBI:83586"/>
        <dbReference type="EC" id="2.7.4.27"/>
    </reaction>
</comment>
<evidence type="ECO:0000256" key="3">
    <source>
        <dbReference type="ARBA" id="ARBA00022741"/>
    </source>
</evidence>
<keyword evidence="7" id="KW-1185">Reference proteome</keyword>